<dbReference type="EMBL" id="QUBG01000002">
    <property type="protein sequence ID" value="TPR45132.1"/>
    <property type="molecule type" value="Genomic_DNA"/>
</dbReference>
<evidence type="ECO:0000313" key="8">
    <source>
        <dbReference type="Proteomes" id="UP000784700"/>
    </source>
</evidence>
<keyword evidence="4" id="KW-0808">Transferase</keyword>
<dbReference type="InterPro" id="IPR007554">
    <property type="entry name" value="Glycerophosphate_synth"/>
</dbReference>
<evidence type="ECO:0000256" key="6">
    <source>
        <dbReference type="ARBA" id="ARBA00023136"/>
    </source>
</evidence>
<reference evidence="7" key="1">
    <citation type="submission" date="2018-08" db="EMBL/GenBank/DDBJ databases">
        <title>Comparative genomics of wild bee and flower associated Lactobacillus reveals potential adaptation to the bee host.</title>
        <authorList>
            <person name="Vuong H.Q."/>
            <person name="Mcfrederick Q.S."/>
        </authorList>
    </citation>
    <scope>NUCLEOTIDE SEQUENCE</scope>
    <source>
        <strain evidence="7">HV_63</strain>
    </source>
</reference>
<name>A0A9Q8IMU1_9LACO</name>
<dbReference type="InterPro" id="IPR051612">
    <property type="entry name" value="Teichoic_Acid_Biosynth"/>
</dbReference>
<sequence>MKVIYLFLIKIVSLLCLFRKKENVIYIMSFDNNPGLIKSMARNLPKGKKLIVFYQSDNEAVATDLAAYGIKTIQFKDGINLIFNVIPKIMTGQIIFCDNYFAFIGGIIHSSKTKIVQLWHANGAIKKFGWEDPSTDERSKSDKRRFQKVYNHFDDYVVASKTMGQVFEKSYHVPFDRMKMLGYPRSDRLFKEKWRDIAKRRVYHFAPQLKDNRVILYAPTYRNDGKSFNPPKKVISALTADPNAIVIIKLHPLLNKIEQKMQREATSDNVLFFSQLSTTDLLVVTDTLVTDYSSIAFDYSLLPNAHSMLFYMFDIDQYKRHPGIQDDMINWLPNKPIKNTDVLASAIKENAKTDFTNFNNIWNKYNDGFATDRVIKKYIKSLK</sequence>
<dbReference type="GO" id="GO:0019350">
    <property type="term" value="P:teichoic acid biosynthetic process"/>
    <property type="evidence" value="ECO:0007669"/>
    <property type="project" value="UniProtKB-KW"/>
</dbReference>
<accession>A0A9Q8IMU1</accession>
<evidence type="ECO:0000256" key="4">
    <source>
        <dbReference type="ARBA" id="ARBA00022679"/>
    </source>
</evidence>
<evidence type="ECO:0000313" key="7">
    <source>
        <dbReference type="EMBL" id="TPR45132.1"/>
    </source>
</evidence>
<dbReference type="Gene3D" id="3.40.50.11820">
    <property type="match status" value="1"/>
</dbReference>
<comment type="caution">
    <text evidence="7">The sequence shown here is derived from an EMBL/GenBank/DDBJ whole genome shotgun (WGS) entry which is preliminary data.</text>
</comment>
<comment type="subcellular location">
    <subcellularLocation>
        <location evidence="1">Cell membrane</location>
        <topology evidence="1">Peripheral membrane protein</topology>
    </subcellularLocation>
</comment>
<dbReference type="PANTHER" id="PTHR37316">
    <property type="entry name" value="TEICHOIC ACID GLYCEROL-PHOSPHATE PRIMASE"/>
    <property type="match status" value="1"/>
</dbReference>
<dbReference type="Proteomes" id="UP000784700">
    <property type="component" value="Unassembled WGS sequence"/>
</dbReference>
<dbReference type="SUPFAM" id="SSF53756">
    <property type="entry name" value="UDP-Glycosyltransferase/glycogen phosphorylase"/>
    <property type="match status" value="1"/>
</dbReference>
<dbReference type="InterPro" id="IPR043149">
    <property type="entry name" value="TagF_N"/>
</dbReference>
<gene>
    <name evidence="7" type="ORF">DY130_02760</name>
</gene>
<dbReference type="InterPro" id="IPR043148">
    <property type="entry name" value="TagF_C"/>
</dbReference>
<dbReference type="Gene3D" id="3.40.50.12580">
    <property type="match status" value="1"/>
</dbReference>
<keyword evidence="6" id="KW-0472">Membrane</keyword>
<protein>
    <submittedName>
        <fullName evidence="7">CDP-glycerol glycerophosphotransferase family protein</fullName>
    </submittedName>
</protein>
<dbReference type="GO" id="GO:0047355">
    <property type="term" value="F:CDP-glycerol glycerophosphotransferase activity"/>
    <property type="evidence" value="ECO:0007669"/>
    <property type="project" value="InterPro"/>
</dbReference>
<proteinExistence type="inferred from homology"/>
<dbReference type="PANTHER" id="PTHR37316:SF1">
    <property type="entry name" value="TEICHOIC ACID GLYCEROL-PHOSPHATE PRIMASE"/>
    <property type="match status" value="1"/>
</dbReference>
<dbReference type="GeneID" id="58108100"/>
<evidence type="ECO:0000256" key="3">
    <source>
        <dbReference type="ARBA" id="ARBA00022475"/>
    </source>
</evidence>
<dbReference type="AlphaFoldDB" id="A0A9Q8IMU1"/>
<dbReference type="RefSeq" id="WP_140934379.1">
    <property type="nucleotide sequence ID" value="NZ_QUBF01000002.1"/>
</dbReference>
<evidence type="ECO:0000256" key="5">
    <source>
        <dbReference type="ARBA" id="ARBA00022944"/>
    </source>
</evidence>
<evidence type="ECO:0000256" key="1">
    <source>
        <dbReference type="ARBA" id="ARBA00004202"/>
    </source>
</evidence>
<comment type="similarity">
    <text evidence="2">Belongs to the CDP-glycerol glycerophosphotransferase family.</text>
</comment>
<evidence type="ECO:0000256" key="2">
    <source>
        <dbReference type="ARBA" id="ARBA00010488"/>
    </source>
</evidence>
<dbReference type="GO" id="GO:0005886">
    <property type="term" value="C:plasma membrane"/>
    <property type="evidence" value="ECO:0007669"/>
    <property type="project" value="UniProtKB-SubCell"/>
</dbReference>
<keyword evidence="3" id="KW-1003">Cell membrane</keyword>
<dbReference type="Pfam" id="PF04464">
    <property type="entry name" value="Glyphos_transf"/>
    <property type="match status" value="1"/>
</dbReference>
<organism evidence="7 8">
    <name type="scientific">Apilactobacillus micheneri</name>
    <dbReference type="NCBI Taxonomy" id="1899430"/>
    <lineage>
        <taxon>Bacteria</taxon>
        <taxon>Bacillati</taxon>
        <taxon>Bacillota</taxon>
        <taxon>Bacilli</taxon>
        <taxon>Lactobacillales</taxon>
        <taxon>Lactobacillaceae</taxon>
        <taxon>Apilactobacillus</taxon>
    </lineage>
</organism>
<keyword evidence="5" id="KW-0777">Teichoic acid biosynthesis</keyword>